<dbReference type="HOGENOM" id="CLU_1448238_0_0_1"/>
<dbReference type="EMBL" id="KN833011">
    <property type="protein sequence ID" value="KIM79181.1"/>
    <property type="molecule type" value="Genomic_DNA"/>
</dbReference>
<reference evidence="2 3" key="1">
    <citation type="submission" date="2014-04" db="EMBL/GenBank/DDBJ databases">
        <authorList>
            <consortium name="DOE Joint Genome Institute"/>
            <person name="Kuo A."/>
            <person name="Tarkka M."/>
            <person name="Buscot F."/>
            <person name="Kohler A."/>
            <person name="Nagy L.G."/>
            <person name="Floudas D."/>
            <person name="Copeland A."/>
            <person name="Barry K.W."/>
            <person name="Cichocki N."/>
            <person name="Veneault-Fourrey C."/>
            <person name="LaButti K."/>
            <person name="Lindquist E.A."/>
            <person name="Lipzen A."/>
            <person name="Lundell T."/>
            <person name="Morin E."/>
            <person name="Murat C."/>
            <person name="Sun H."/>
            <person name="Tunlid A."/>
            <person name="Henrissat B."/>
            <person name="Grigoriev I.V."/>
            <person name="Hibbett D.S."/>
            <person name="Martin F."/>
            <person name="Nordberg H.P."/>
            <person name="Cantor M.N."/>
            <person name="Hua S.X."/>
        </authorList>
    </citation>
    <scope>NUCLEOTIDE SEQUENCE [LARGE SCALE GENOMIC DNA]</scope>
    <source>
        <strain evidence="2 3">F 1598</strain>
    </source>
</reference>
<keyword evidence="3" id="KW-1185">Reference proteome</keyword>
<proteinExistence type="predicted"/>
<evidence type="ECO:0000313" key="3">
    <source>
        <dbReference type="Proteomes" id="UP000054166"/>
    </source>
</evidence>
<reference evidence="3" key="2">
    <citation type="submission" date="2015-01" db="EMBL/GenBank/DDBJ databases">
        <title>Evolutionary Origins and Diversification of the Mycorrhizal Mutualists.</title>
        <authorList>
            <consortium name="DOE Joint Genome Institute"/>
            <consortium name="Mycorrhizal Genomics Consortium"/>
            <person name="Kohler A."/>
            <person name="Kuo A."/>
            <person name="Nagy L.G."/>
            <person name="Floudas D."/>
            <person name="Copeland A."/>
            <person name="Barry K.W."/>
            <person name="Cichocki N."/>
            <person name="Veneault-Fourrey C."/>
            <person name="LaButti K."/>
            <person name="Lindquist E.A."/>
            <person name="Lipzen A."/>
            <person name="Lundell T."/>
            <person name="Morin E."/>
            <person name="Murat C."/>
            <person name="Riley R."/>
            <person name="Ohm R."/>
            <person name="Sun H."/>
            <person name="Tunlid A."/>
            <person name="Henrissat B."/>
            <person name="Grigoriev I.V."/>
            <person name="Hibbett D.S."/>
            <person name="Martin F."/>
        </authorList>
    </citation>
    <scope>NUCLEOTIDE SEQUENCE [LARGE SCALE GENOMIC DNA]</scope>
    <source>
        <strain evidence="3">F 1598</strain>
    </source>
</reference>
<dbReference type="Proteomes" id="UP000054166">
    <property type="component" value="Unassembled WGS sequence"/>
</dbReference>
<evidence type="ECO:0000313" key="2">
    <source>
        <dbReference type="EMBL" id="KIM79181.1"/>
    </source>
</evidence>
<accession>A0A0C3FHB6</accession>
<feature type="compositionally biased region" description="Basic and acidic residues" evidence="1">
    <location>
        <begin position="102"/>
        <end position="123"/>
    </location>
</feature>
<organism evidence="2 3">
    <name type="scientific">Piloderma croceum (strain F 1598)</name>
    <dbReference type="NCBI Taxonomy" id="765440"/>
    <lineage>
        <taxon>Eukaryota</taxon>
        <taxon>Fungi</taxon>
        <taxon>Dikarya</taxon>
        <taxon>Basidiomycota</taxon>
        <taxon>Agaricomycotina</taxon>
        <taxon>Agaricomycetes</taxon>
        <taxon>Agaricomycetidae</taxon>
        <taxon>Atheliales</taxon>
        <taxon>Atheliaceae</taxon>
        <taxon>Piloderma</taxon>
    </lineage>
</organism>
<feature type="region of interest" description="Disordered" evidence="1">
    <location>
        <begin position="1"/>
        <end position="178"/>
    </location>
</feature>
<sequence>MLAEQRRRKDEAKRLAEEKRKAEEKRMAEIDAKRQDFEVKPKYRGVMPTNEKAPEGKSRVGDEPNKAKEGRSNEKKQGVRWAPVNADKWPTEEAGGSADGTKATEEEARKPKPMEKERLDPTAKGKSQPTKRKLQTTEYQKLTNRRRVHAPTKAQKPTKQRETKIQKPAKQQAGKKTLKKLGCCIIM</sequence>
<feature type="compositionally biased region" description="Basic and acidic residues" evidence="1">
    <location>
        <begin position="1"/>
        <end position="41"/>
    </location>
</feature>
<gene>
    <name evidence="2" type="ORF">PILCRDRAFT_570919</name>
</gene>
<protein>
    <submittedName>
        <fullName evidence="2">Uncharacterized protein</fullName>
    </submittedName>
</protein>
<evidence type="ECO:0000256" key="1">
    <source>
        <dbReference type="SAM" id="MobiDB-lite"/>
    </source>
</evidence>
<dbReference type="AlphaFoldDB" id="A0A0C3FHB6"/>
<dbReference type="InParanoid" id="A0A0C3FHB6"/>
<dbReference type="STRING" id="765440.A0A0C3FHB6"/>
<feature type="compositionally biased region" description="Basic and acidic residues" evidence="1">
    <location>
        <begin position="52"/>
        <end position="77"/>
    </location>
</feature>
<name>A0A0C3FHB6_PILCF</name>